<feature type="domain" description="Tim10-like" evidence="16">
    <location>
        <begin position="27"/>
        <end position="88"/>
    </location>
</feature>
<dbReference type="InterPro" id="IPR035427">
    <property type="entry name" value="Tim10-like_dom_sf"/>
</dbReference>
<accession>A0A225B4D7</accession>
<gene>
    <name evidence="17" type="ORF">UA08_02998</name>
</gene>
<keyword evidence="5 14" id="KW-0472">Membrane</keyword>
<keyword evidence="11 14" id="KW-0143">Chaperone</keyword>
<dbReference type="GeneID" id="31002753"/>
<evidence type="ECO:0000256" key="14">
    <source>
        <dbReference type="RuleBase" id="RU367043"/>
    </source>
</evidence>
<evidence type="ECO:0000256" key="10">
    <source>
        <dbReference type="ARBA" id="ARBA00023157"/>
    </source>
</evidence>
<comment type="similarity">
    <text evidence="2 14">Belongs to the small Tim family.</text>
</comment>
<feature type="region of interest" description="Disordered" evidence="15">
    <location>
        <begin position="1"/>
        <end position="20"/>
    </location>
</feature>
<comment type="subunit">
    <text evidence="13">Heterohexamer; composed of 3 copies of TIM8 and 3 copies of TIM13, named soluble 70 kDa complex. Associates with the TIM22 complex, whose core is composed of TIM22 and TIM54. Interacts with the transmembrane regions of multi-pass transmembrane proteins in transit.</text>
</comment>
<dbReference type="RefSeq" id="XP_020122267.1">
    <property type="nucleotide sequence ID" value="XM_020265101.1"/>
</dbReference>
<dbReference type="Pfam" id="PF02953">
    <property type="entry name" value="zf-Tim10_DDP"/>
    <property type="match status" value="1"/>
</dbReference>
<dbReference type="GO" id="GO:0005743">
    <property type="term" value="C:mitochondrial inner membrane"/>
    <property type="evidence" value="ECO:0007669"/>
    <property type="project" value="UniProtKB-SubCell"/>
</dbReference>
<reference evidence="17 18" key="1">
    <citation type="submission" date="2015-06" db="EMBL/GenBank/DDBJ databases">
        <title>Talaromyces atroroseus IBT 11181 draft genome.</title>
        <authorList>
            <person name="Rasmussen K.B."/>
            <person name="Rasmussen S."/>
            <person name="Petersen B."/>
            <person name="Sicheritz-Ponten T."/>
            <person name="Mortensen U.H."/>
            <person name="Thrane U."/>
        </authorList>
    </citation>
    <scope>NUCLEOTIDE SEQUENCE [LARGE SCALE GENOMIC DNA]</scope>
    <source>
        <strain evidence="17 18">IBT 11181</strain>
    </source>
</reference>
<dbReference type="GO" id="GO:0015031">
    <property type="term" value="P:protein transport"/>
    <property type="evidence" value="ECO:0007669"/>
    <property type="project" value="UniProtKB-KW"/>
</dbReference>
<comment type="caution">
    <text evidence="17">The sequence shown here is derived from an EMBL/GenBank/DDBJ whole genome shotgun (WGS) entry which is preliminary data.</text>
</comment>
<sequence length="112" mass="11774">MALFGSSSSSDVTSEPSSTELKNALIQQVQTEAAVNNARALVSKINENCFDRCVPAPGSSLSSGESTCLSSCMEKYISLWNTTSRTYIARVQQESRRMGGGADVLGALGSSS</sequence>
<dbReference type="OrthoDB" id="7813104at2759"/>
<name>A0A225B4D7_TALAT</name>
<comment type="function">
    <text evidence="12">Mitochondrial intermembrane chaperone that participates in the import and insertion of some multi-pass transmembrane proteins into the mitochondrial inner membrane. Also required for the transfer of beta-barrel precursors from the TOM complex to the sorting and assembly machinery (SAM complex) of the outer membrane. Acts as a chaperone-like protein that protects the hydrophobic precursors from aggregation and guide them through the mitochondrial intermembrane space. The TIM8-TIM13 complex is non essential and only mediates the import of few proteins, while the predominant TIM9-TIM10 70 kDa complex is crucial and mediates the import of much more proteins.</text>
</comment>
<organism evidence="17 18">
    <name type="scientific">Talaromyces atroroseus</name>
    <dbReference type="NCBI Taxonomy" id="1441469"/>
    <lineage>
        <taxon>Eukaryota</taxon>
        <taxon>Fungi</taxon>
        <taxon>Dikarya</taxon>
        <taxon>Ascomycota</taxon>
        <taxon>Pezizomycotina</taxon>
        <taxon>Eurotiomycetes</taxon>
        <taxon>Eurotiomycetidae</taxon>
        <taxon>Eurotiales</taxon>
        <taxon>Trichocomaceae</taxon>
        <taxon>Talaromyces</taxon>
        <taxon>Talaromyces sect. Trachyspermi</taxon>
    </lineage>
</organism>
<keyword evidence="18" id="KW-1185">Reference proteome</keyword>
<dbReference type="FunFam" id="1.10.287.810:FF:000001">
    <property type="entry name" value="mitochondrial import inner membrane translocase subunit TIM13"/>
    <property type="match status" value="1"/>
</dbReference>
<evidence type="ECO:0000256" key="9">
    <source>
        <dbReference type="ARBA" id="ARBA00023128"/>
    </source>
</evidence>
<dbReference type="Gene3D" id="1.10.287.810">
    <property type="entry name" value="Mitochondrial import inner membrane translocase subunit tim13 like domains"/>
    <property type="match status" value="1"/>
</dbReference>
<keyword evidence="3 14" id="KW-0813">Transport</keyword>
<evidence type="ECO:0000256" key="12">
    <source>
        <dbReference type="ARBA" id="ARBA00025151"/>
    </source>
</evidence>
<comment type="domain">
    <text evidence="14">The twin CX3C motif contains 4 conserved Cys residues that form 2 disulfide bonds in the mitochondrial intermembrane space.</text>
</comment>
<evidence type="ECO:0000256" key="1">
    <source>
        <dbReference type="ARBA" id="ARBA00004137"/>
    </source>
</evidence>
<dbReference type="STRING" id="1441469.A0A225B4D7"/>
<dbReference type="GO" id="GO:0045039">
    <property type="term" value="P:protein insertion into mitochondrial inner membrane"/>
    <property type="evidence" value="ECO:0007669"/>
    <property type="project" value="EnsemblFungi"/>
</dbReference>
<evidence type="ECO:0000256" key="6">
    <source>
        <dbReference type="ARBA" id="ARBA00022833"/>
    </source>
</evidence>
<evidence type="ECO:0000256" key="4">
    <source>
        <dbReference type="ARBA" id="ARBA00022723"/>
    </source>
</evidence>
<keyword evidence="9 14" id="KW-0496">Mitochondrion</keyword>
<evidence type="ECO:0000259" key="16">
    <source>
        <dbReference type="Pfam" id="PF02953"/>
    </source>
</evidence>
<protein>
    <recommendedName>
        <fullName evidence="14">Mitochondrial import inner membrane translocase subunit</fullName>
    </recommendedName>
</protein>
<evidence type="ECO:0000256" key="15">
    <source>
        <dbReference type="SAM" id="MobiDB-lite"/>
    </source>
</evidence>
<evidence type="ECO:0000256" key="3">
    <source>
        <dbReference type="ARBA" id="ARBA00022448"/>
    </source>
</evidence>
<evidence type="ECO:0000256" key="8">
    <source>
        <dbReference type="ARBA" id="ARBA00023010"/>
    </source>
</evidence>
<dbReference type="Proteomes" id="UP000214365">
    <property type="component" value="Unassembled WGS sequence"/>
</dbReference>
<dbReference type="GO" id="GO:0140318">
    <property type="term" value="F:protein transporter activity"/>
    <property type="evidence" value="ECO:0007669"/>
    <property type="project" value="EnsemblFungi"/>
</dbReference>
<evidence type="ECO:0000313" key="17">
    <source>
        <dbReference type="EMBL" id="OKL62146.1"/>
    </source>
</evidence>
<keyword evidence="7 14" id="KW-0653">Protein transport</keyword>
<evidence type="ECO:0000256" key="11">
    <source>
        <dbReference type="ARBA" id="ARBA00023186"/>
    </source>
</evidence>
<dbReference type="GO" id="GO:0046872">
    <property type="term" value="F:metal ion binding"/>
    <property type="evidence" value="ECO:0007669"/>
    <property type="project" value="UniProtKB-KW"/>
</dbReference>
<evidence type="ECO:0000256" key="13">
    <source>
        <dbReference type="ARBA" id="ARBA00025862"/>
    </source>
</evidence>
<keyword evidence="10 14" id="KW-1015">Disulfide bond</keyword>
<dbReference type="InterPro" id="IPR004217">
    <property type="entry name" value="Tim10-like"/>
</dbReference>
<evidence type="ECO:0000256" key="7">
    <source>
        <dbReference type="ARBA" id="ARBA00022927"/>
    </source>
</evidence>
<evidence type="ECO:0000256" key="2">
    <source>
        <dbReference type="ARBA" id="ARBA00006720"/>
    </source>
</evidence>
<keyword evidence="5 14" id="KW-0999">Mitochondrion inner membrane</keyword>
<dbReference type="AlphaFoldDB" id="A0A225B4D7"/>
<proteinExistence type="inferred from homology"/>
<dbReference type="GO" id="GO:0042719">
    <property type="term" value="C:mitochondrial intermembrane space chaperone complex"/>
    <property type="evidence" value="ECO:0007669"/>
    <property type="project" value="EnsemblFungi"/>
</dbReference>
<evidence type="ECO:0000256" key="5">
    <source>
        <dbReference type="ARBA" id="ARBA00022792"/>
    </source>
</evidence>
<evidence type="ECO:0000313" key="18">
    <source>
        <dbReference type="Proteomes" id="UP000214365"/>
    </source>
</evidence>
<keyword evidence="8 14" id="KW-0811">Translocation</keyword>
<dbReference type="EMBL" id="LFMY01000003">
    <property type="protein sequence ID" value="OKL62146.1"/>
    <property type="molecule type" value="Genomic_DNA"/>
</dbReference>
<keyword evidence="4" id="KW-0479">Metal-binding</keyword>
<dbReference type="SUPFAM" id="SSF144122">
    <property type="entry name" value="Tim10-like"/>
    <property type="match status" value="1"/>
</dbReference>
<keyword evidence="6" id="KW-0862">Zinc</keyword>
<comment type="subcellular location">
    <subcellularLocation>
        <location evidence="1 14">Mitochondrion inner membrane</location>
        <topology evidence="1 14">Peripheral membrane protein</topology>
        <orientation evidence="1 14">Intermembrane side</orientation>
    </subcellularLocation>
</comment>
<feature type="compositionally biased region" description="Low complexity" evidence="15">
    <location>
        <begin position="1"/>
        <end position="18"/>
    </location>
</feature>